<feature type="domain" description="CMP/dCMP-type deaminase" evidence="1">
    <location>
        <begin position="39"/>
        <end position="163"/>
    </location>
</feature>
<reference evidence="3" key="1">
    <citation type="journal article" date="2014" name="Genome Announc.">
        <title>Full-genome sequence of the plant growth-promoting bacterium Pseudomonas protegens CHA0.</title>
        <authorList>
            <person name="Jousset A."/>
            <person name="Schuldes J."/>
            <person name="Keel C."/>
            <person name="Maurhofer M."/>
            <person name="Daniel R."/>
            <person name="Scheu S."/>
            <person name="Thuermer A."/>
        </authorList>
    </citation>
    <scope>NUCLEOTIDE SEQUENCE [LARGE SCALE GENOMIC DNA]</scope>
    <source>
        <strain evidence="3">DSM 19095 / LMG 27888 / CFBP 6595 / CHA0</strain>
    </source>
</reference>
<evidence type="ECO:0000259" key="1">
    <source>
        <dbReference type="PROSITE" id="PS51747"/>
    </source>
</evidence>
<sequence length="194" mass="20748">MSSSMTDVFLAAIAVAAPAHEKEVKMTQILSSIPAGVTELDLHLLRQSIQLAEEAKARGRHPFAALVADRDGKVIASAGNNSMPPEGDPTQHAELAAAALAAKRLSPQALAECTLYTSAEPCCMCAGAIYWTGIGRVVYALSEHELLELTGDHPENPTFSLPCREVFARGQRQIPVFGPMLESEAALAHKGFWK</sequence>
<protein>
    <submittedName>
        <fullName evidence="2">Cytidine/deoxycytidylate deaminase family protein</fullName>
    </submittedName>
</protein>
<dbReference type="PANTHER" id="PTHR11079:SF202">
    <property type="entry name" value="TRNA-SPECIFIC ADENOSINE DEAMINASE"/>
    <property type="match status" value="1"/>
</dbReference>
<dbReference type="GO" id="GO:0002100">
    <property type="term" value="P:tRNA wobble adenosine to inosine editing"/>
    <property type="evidence" value="ECO:0007669"/>
    <property type="project" value="TreeGrafter"/>
</dbReference>
<evidence type="ECO:0000313" key="2">
    <source>
        <dbReference type="EMBL" id="AGL87426.1"/>
    </source>
</evidence>
<proteinExistence type="predicted"/>
<dbReference type="Gene3D" id="3.40.140.10">
    <property type="entry name" value="Cytidine Deaminase, domain 2"/>
    <property type="match status" value="1"/>
</dbReference>
<dbReference type="FunFam" id="3.40.140.10:FF:000051">
    <property type="entry name" value="Nucleoside deaminase"/>
    <property type="match status" value="1"/>
</dbReference>
<dbReference type="EMBL" id="CP003190">
    <property type="protein sequence ID" value="AGL87426.1"/>
    <property type="molecule type" value="Genomic_DNA"/>
</dbReference>
<dbReference type="PROSITE" id="PS51747">
    <property type="entry name" value="CYT_DCMP_DEAMINASES_2"/>
    <property type="match status" value="1"/>
</dbReference>
<dbReference type="GO" id="GO:0052717">
    <property type="term" value="F:tRNA-specific adenosine-34 deaminase activity"/>
    <property type="evidence" value="ECO:0007669"/>
    <property type="project" value="TreeGrafter"/>
</dbReference>
<accession>A0A2C9EUS1</accession>
<organism evidence="2 3">
    <name type="scientific">Pseudomonas protegens (strain DSM 19095 / LMG 27888 / CFBP 6595 / CHA0)</name>
    <dbReference type="NCBI Taxonomy" id="1124983"/>
    <lineage>
        <taxon>Bacteria</taxon>
        <taxon>Pseudomonadati</taxon>
        <taxon>Pseudomonadota</taxon>
        <taxon>Gammaproteobacteria</taxon>
        <taxon>Pseudomonadales</taxon>
        <taxon>Pseudomonadaceae</taxon>
        <taxon>Pseudomonas</taxon>
    </lineage>
</organism>
<dbReference type="HOGENOM" id="CLU_025810_5_1_6"/>
<dbReference type="eggNOG" id="COG0590">
    <property type="taxonomic scope" value="Bacteria"/>
</dbReference>
<evidence type="ECO:0000313" key="3">
    <source>
        <dbReference type="Proteomes" id="UP000013940"/>
    </source>
</evidence>
<name>A0A2C9EUS1_PSEPH</name>
<dbReference type="CDD" id="cd01285">
    <property type="entry name" value="nucleoside_deaminase"/>
    <property type="match status" value="1"/>
</dbReference>
<dbReference type="Proteomes" id="UP000013940">
    <property type="component" value="Chromosome"/>
</dbReference>
<dbReference type="Pfam" id="PF00383">
    <property type="entry name" value="dCMP_cyt_deam_1"/>
    <property type="match status" value="1"/>
</dbReference>
<dbReference type="SUPFAM" id="SSF53927">
    <property type="entry name" value="Cytidine deaminase-like"/>
    <property type="match status" value="1"/>
</dbReference>
<dbReference type="AlphaFoldDB" id="A0A2C9EUS1"/>
<dbReference type="InterPro" id="IPR002125">
    <property type="entry name" value="CMP_dCMP_dom"/>
</dbReference>
<dbReference type="KEGG" id="pprc:PFLCHA0_c56980"/>
<dbReference type="PANTHER" id="PTHR11079">
    <property type="entry name" value="CYTOSINE DEAMINASE FAMILY MEMBER"/>
    <property type="match status" value="1"/>
</dbReference>
<gene>
    <name evidence="2" type="ORF">PFLCHA0_c56980</name>
</gene>
<dbReference type="InterPro" id="IPR016193">
    <property type="entry name" value="Cytidine_deaminase-like"/>
</dbReference>